<feature type="transmembrane region" description="Helical" evidence="8">
    <location>
        <begin position="248"/>
        <end position="270"/>
    </location>
</feature>
<comment type="subcellular location">
    <subcellularLocation>
        <location evidence="1">Membrane</location>
        <topology evidence="1">Single-pass membrane protein</topology>
    </subcellularLocation>
</comment>
<dbReference type="GO" id="GO:0009897">
    <property type="term" value="C:external side of plasma membrane"/>
    <property type="evidence" value="ECO:0007669"/>
    <property type="project" value="TreeGrafter"/>
</dbReference>
<evidence type="ECO:0000256" key="5">
    <source>
        <dbReference type="ARBA" id="ARBA00023136"/>
    </source>
</evidence>
<dbReference type="InterPro" id="IPR003531">
    <property type="entry name" value="Hempt_rcpt_S_F1_CS"/>
</dbReference>
<feature type="transmembrane region" description="Helical" evidence="8">
    <location>
        <begin position="33"/>
        <end position="52"/>
    </location>
</feature>
<dbReference type="AlphaFoldDB" id="A0A3S2NZS5"/>
<keyword evidence="4 8" id="KW-1133">Transmembrane helix</keyword>
<evidence type="ECO:0000256" key="3">
    <source>
        <dbReference type="ARBA" id="ARBA00022729"/>
    </source>
</evidence>
<keyword evidence="3" id="KW-0732">Signal</keyword>
<evidence type="ECO:0000256" key="1">
    <source>
        <dbReference type="ARBA" id="ARBA00004167"/>
    </source>
</evidence>
<feature type="domain" description="Interferon/interleukin receptor" evidence="9">
    <location>
        <begin position="141"/>
        <end position="233"/>
    </location>
</feature>
<evidence type="ECO:0000256" key="4">
    <source>
        <dbReference type="ARBA" id="ARBA00022989"/>
    </source>
</evidence>
<dbReference type="Gene3D" id="2.60.40.10">
    <property type="entry name" value="Immunoglobulins"/>
    <property type="match status" value="1"/>
</dbReference>
<sequence>MITRQPQQRHLIHCGTQTQHRSSQPGNMERGRLLFVFWCLHIQAGIVCLAGHTCVSDYYRNISCTFNALDQHSSYNLTILWKGAKASCPLRAVGHKFGANCQVIDDEGDYFSNTDQVQIYLCKNSNCTCVEKQFFPHRNIQLAPPDIKVQYAAETINVTSLGKAESIYIQTILEFQMALQRSHSSEIRNLSIKLPKTFFEIERSTLTPGAQYCVKIRLTVQNKSNYKAVWSDWSRAECWINGKEPDGLLIILVKFLGPAGLSVVVLLCVCCSPTARMKIKTLSYTPSPATFFQPLFQQDKGNLQEWFSKNGKFILAYKTEEDLRTDAVTVVPRTTTKDREEIVPDSSDSPHAPCGVPCGSGVLRRLTWIPRGSGSSAQPRGQSVHPAPVSRLGIWHLRGGTGIFSVRKLPGDQPR</sequence>
<dbReference type="GO" id="GO:0004896">
    <property type="term" value="F:cytokine receptor activity"/>
    <property type="evidence" value="ECO:0007669"/>
    <property type="project" value="InterPro"/>
</dbReference>
<keyword evidence="5 8" id="KW-0472">Membrane</keyword>
<evidence type="ECO:0000256" key="2">
    <source>
        <dbReference type="ARBA" id="ARBA00022692"/>
    </source>
</evidence>
<proteinExistence type="predicted"/>
<dbReference type="OrthoDB" id="8897483at2759"/>
<name>A0A3S2NZS5_ORYJA</name>
<protein>
    <recommendedName>
        <fullName evidence="9">Interferon/interleukin receptor domain-containing protein</fullName>
    </recommendedName>
</protein>
<dbReference type="PANTHER" id="PTHR23037">
    <property type="entry name" value="CYTOKINE RECEPTOR"/>
    <property type="match status" value="1"/>
</dbReference>
<dbReference type="InterPro" id="IPR013783">
    <property type="entry name" value="Ig-like_fold"/>
</dbReference>
<reference evidence="10 11" key="2">
    <citation type="submission" date="2019-01" db="EMBL/GenBank/DDBJ databases">
        <title>A chromosome length genome reference of the Java medaka (oryzias javanicus).</title>
        <authorList>
            <person name="Herpin A."/>
            <person name="Takehana Y."/>
            <person name="Naruse K."/>
            <person name="Ansai S."/>
            <person name="Kawaguchi M."/>
        </authorList>
    </citation>
    <scope>NUCLEOTIDE SEQUENCE [LARGE SCALE GENOMIC DNA]</scope>
    <source>
        <strain evidence="10">RS831</strain>
        <tissue evidence="10">Whole body</tissue>
    </source>
</reference>
<dbReference type="SUPFAM" id="SSF49265">
    <property type="entry name" value="Fibronectin type III"/>
    <property type="match status" value="1"/>
</dbReference>
<dbReference type="Pfam" id="PF09294">
    <property type="entry name" value="Interfer-bind"/>
    <property type="match status" value="1"/>
</dbReference>
<dbReference type="InterPro" id="IPR036116">
    <property type="entry name" value="FN3_sf"/>
</dbReference>
<evidence type="ECO:0000256" key="6">
    <source>
        <dbReference type="ARBA" id="ARBA00023157"/>
    </source>
</evidence>
<dbReference type="PROSITE" id="PS01355">
    <property type="entry name" value="HEMATOPO_REC_S_F1"/>
    <property type="match status" value="1"/>
</dbReference>
<dbReference type="InterPro" id="IPR015373">
    <property type="entry name" value="Interferon/interleukin_rcp_dom"/>
</dbReference>
<evidence type="ECO:0000313" key="11">
    <source>
        <dbReference type="Proteomes" id="UP000283210"/>
    </source>
</evidence>
<evidence type="ECO:0000256" key="8">
    <source>
        <dbReference type="SAM" id="Phobius"/>
    </source>
</evidence>
<dbReference type="PANTHER" id="PTHR23037:SF22">
    <property type="entry name" value="CYTOKINE RECEPTOR COMMON SUBUNIT BETA"/>
    <property type="match status" value="1"/>
</dbReference>
<keyword evidence="2 8" id="KW-0812">Transmembrane</keyword>
<dbReference type="Proteomes" id="UP000283210">
    <property type="component" value="Chromosome 16"/>
</dbReference>
<evidence type="ECO:0000313" key="10">
    <source>
        <dbReference type="EMBL" id="RVE63217.1"/>
    </source>
</evidence>
<keyword evidence="11" id="KW-1185">Reference proteome</keyword>
<gene>
    <name evidence="10" type="ORF">OJAV_G00165770</name>
</gene>
<dbReference type="EMBL" id="CM012452">
    <property type="protein sequence ID" value="RVE63217.1"/>
    <property type="molecule type" value="Genomic_DNA"/>
</dbReference>
<organism evidence="10 11">
    <name type="scientific">Oryzias javanicus</name>
    <name type="common">Javanese ricefish</name>
    <name type="synonym">Aplocheilus javanicus</name>
    <dbReference type="NCBI Taxonomy" id="123683"/>
    <lineage>
        <taxon>Eukaryota</taxon>
        <taxon>Metazoa</taxon>
        <taxon>Chordata</taxon>
        <taxon>Craniata</taxon>
        <taxon>Vertebrata</taxon>
        <taxon>Euteleostomi</taxon>
        <taxon>Actinopterygii</taxon>
        <taxon>Neopterygii</taxon>
        <taxon>Teleostei</taxon>
        <taxon>Neoteleostei</taxon>
        <taxon>Acanthomorphata</taxon>
        <taxon>Ovalentaria</taxon>
        <taxon>Atherinomorphae</taxon>
        <taxon>Beloniformes</taxon>
        <taxon>Adrianichthyidae</taxon>
        <taxon>Oryziinae</taxon>
        <taxon>Oryzias</taxon>
    </lineage>
</organism>
<evidence type="ECO:0000256" key="7">
    <source>
        <dbReference type="ARBA" id="ARBA00023170"/>
    </source>
</evidence>
<keyword evidence="7" id="KW-0675">Receptor</keyword>
<evidence type="ECO:0000259" key="9">
    <source>
        <dbReference type="Pfam" id="PF09294"/>
    </source>
</evidence>
<reference evidence="10 11" key="1">
    <citation type="submission" date="2018-11" db="EMBL/GenBank/DDBJ databases">
        <authorList>
            <person name="Lopez-Roques C."/>
            <person name="Donnadieu C."/>
            <person name="Bouchez O."/>
            <person name="Klopp C."/>
            <person name="Cabau C."/>
            <person name="Zahm M."/>
        </authorList>
    </citation>
    <scope>NUCLEOTIDE SEQUENCE [LARGE SCALE GENOMIC DNA]</scope>
    <source>
        <strain evidence="10">RS831</strain>
        <tissue evidence="10">Whole body</tissue>
    </source>
</reference>
<accession>A0A3S2NZS5</accession>
<dbReference type="GO" id="GO:0016064">
    <property type="term" value="P:immunoglobulin mediated immune response"/>
    <property type="evidence" value="ECO:0007669"/>
    <property type="project" value="TreeGrafter"/>
</dbReference>
<keyword evidence="6" id="KW-1015">Disulfide bond</keyword>